<dbReference type="AlphaFoldDB" id="A0ABD5RTV0"/>
<comment type="cofactor">
    <cofactor evidence="10">
        <name>Zn(2+)</name>
        <dbReference type="ChEBI" id="CHEBI:29105"/>
    </cofactor>
    <text evidence="10">Binds 1 zinc ion per subunit.</text>
</comment>
<organism evidence="13 14">
    <name type="scientific">Halomarina salina</name>
    <dbReference type="NCBI Taxonomy" id="1872699"/>
    <lineage>
        <taxon>Archaea</taxon>
        <taxon>Methanobacteriati</taxon>
        <taxon>Methanobacteriota</taxon>
        <taxon>Stenosarchaea group</taxon>
        <taxon>Halobacteria</taxon>
        <taxon>Halobacteriales</taxon>
        <taxon>Natronomonadaceae</taxon>
        <taxon>Halomarina</taxon>
    </lineage>
</organism>
<evidence type="ECO:0000313" key="13">
    <source>
        <dbReference type="EMBL" id="MFC5973861.1"/>
    </source>
</evidence>
<dbReference type="GO" id="GO:0008237">
    <property type="term" value="F:metallopeptidase activity"/>
    <property type="evidence" value="ECO:0007669"/>
    <property type="project" value="UniProtKB-KW"/>
</dbReference>
<keyword evidence="5 10" id="KW-0378">Hydrolase</keyword>
<dbReference type="Gene3D" id="3.30.2010.10">
    <property type="entry name" value="Metalloproteases ('zincins'), catalytic domain"/>
    <property type="match status" value="1"/>
</dbReference>
<evidence type="ECO:0000256" key="4">
    <source>
        <dbReference type="ARBA" id="ARBA00022723"/>
    </source>
</evidence>
<evidence type="ECO:0000256" key="2">
    <source>
        <dbReference type="ARBA" id="ARBA00022670"/>
    </source>
</evidence>
<dbReference type="InterPro" id="IPR001915">
    <property type="entry name" value="Peptidase_M48"/>
</dbReference>
<comment type="caution">
    <text evidence="13">The sequence shown here is derived from an EMBL/GenBank/DDBJ whole genome shotgun (WGS) entry which is preliminary data.</text>
</comment>
<evidence type="ECO:0000256" key="5">
    <source>
        <dbReference type="ARBA" id="ARBA00022801"/>
    </source>
</evidence>
<accession>A0ABD5RTV0</accession>
<name>A0ABD5RTV0_9EURY</name>
<keyword evidence="14" id="KW-1185">Reference proteome</keyword>
<feature type="transmembrane region" description="Helical" evidence="11">
    <location>
        <begin position="207"/>
        <end position="226"/>
    </location>
</feature>
<keyword evidence="2 10" id="KW-0645">Protease</keyword>
<dbReference type="RefSeq" id="WP_247421813.1">
    <property type="nucleotide sequence ID" value="NZ_JALLGW010000006.1"/>
</dbReference>
<dbReference type="Pfam" id="PF01435">
    <property type="entry name" value="Peptidase_M48"/>
    <property type="match status" value="1"/>
</dbReference>
<sequence>MSVVVLGVVVTLSVVVAALHQWVLDAPLLELGGVSWFPTGGELSAAAALARTALAGVVPLAASVAAAILVATTPVRVWLWGVVALLAVTVACSPVFAVYRYAVRPPTPAERAVLGSASTLGCDVLVVTDAGDGPVNGYAIGGPFRDVVGVSDFALTHLPPAQVAALLAHEVCHHRERHVLVRGAVSVAVLAVGAAVTTVLFDELVLAVTACLLVTVLVERVVAYWVMRRLEFRADAVAARRTSVPAVVSLLSALDDATDVDQAQVPWLLRLFSTHPTYVDRIARLRAQESRGGEKYPATPTTSR</sequence>
<proteinExistence type="inferred from homology"/>
<evidence type="ECO:0000256" key="10">
    <source>
        <dbReference type="RuleBase" id="RU003983"/>
    </source>
</evidence>
<feature type="transmembrane region" description="Helical" evidence="11">
    <location>
        <begin position="77"/>
        <end position="99"/>
    </location>
</feature>
<dbReference type="PANTHER" id="PTHR43221:SF2">
    <property type="entry name" value="PROTEASE HTPX HOMOLOG"/>
    <property type="match status" value="1"/>
</dbReference>
<dbReference type="EC" id="3.4.24.-" evidence="13"/>
<feature type="transmembrane region" description="Helical" evidence="11">
    <location>
        <begin position="53"/>
        <end position="71"/>
    </location>
</feature>
<keyword evidence="7 11" id="KW-1133">Transmembrane helix</keyword>
<evidence type="ECO:0000256" key="9">
    <source>
        <dbReference type="ARBA" id="ARBA00023136"/>
    </source>
</evidence>
<evidence type="ECO:0000259" key="12">
    <source>
        <dbReference type="Pfam" id="PF01435"/>
    </source>
</evidence>
<gene>
    <name evidence="13" type="ORF">ACFPYI_21265</name>
</gene>
<evidence type="ECO:0000256" key="7">
    <source>
        <dbReference type="ARBA" id="ARBA00022989"/>
    </source>
</evidence>
<reference evidence="13 14" key="1">
    <citation type="journal article" date="2019" name="Int. J. Syst. Evol. Microbiol.">
        <title>The Global Catalogue of Microorganisms (GCM) 10K type strain sequencing project: providing services to taxonomists for standard genome sequencing and annotation.</title>
        <authorList>
            <consortium name="The Broad Institute Genomics Platform"/>
            <consortium name="The Broad Institute Genome Sequencing Center for Infectious Disease"/>
            <person name="Wu L."/>
            <person name="Ma J."/>
        </authorList>
    </citation>
    <scope>NUCLEOTIDE SEQUENCE [LARGE SCALE GENOMIC DNA]</scope>
    <source>
        <strain evidence="13 14">CGMCC 1.12543</strain>
    </source>
</reference>
<dbReference type="InterPro" id="IPR050083">
    <property type="entry name" value="HtpX_protease"/>
</dbReference>
<evidence type="ECO:0000256" key="3">
    <source>
        <dbReference type="ARBA" id="ARBA00022692"/>
    </source>
</evidence>
<keyword evidence="8 10" id="KW-0482">Metalloprotease</keyword>
<dbReference type="GO" id="GO:0046872">
    <property type="term" value="F:metal ion binding"/>
    <property type="evidence" value="ECO:0007669"/>
    <property type="project" value="UniProtKB-KW"/>
</dbReference>
<dbReference type="EMBL" id="JBHSQH010000008">
    <property type="protein sequence ID" value="MFC5973861.1"/>
    <property type="molecule type" value="Genomic_DNA"/>
</dbReference>
<protein>
    <submittedName>
        <fullName evidence="13">M48 family metallopeptidase</fullName>
        <ecNumber evidence="13">3.4.24.-</ecNumber>
    </submittedName>
</protein>
<keyword evidence="9 11" id="KW-0472">Membrane</keyword>
<evidence type="ECO:0000256" key="6">
    <source>
        <dbReference type="ARBA" id="ARBA00022833"/>
    </source>
</evidence>
<keyword evidence="3 11" id="KW-0812">Transmembrane</keyword>
<evidence type="ECO:0000256" key="1">
    <source>
        <dbReference type="ARBA" id="ARBA00022475"/>
    </source>
</evidence>
<dbReference type="GO" id="GO:0006508">
    <property type="term" value="P:proteolysis"/>
    <property type="evidence" value="ECO:0007669"/>
    <property type="project" value="UniProtKB-KW"/>
</dbReference>
<evidence type="ECO:0000256" key="8">
    <source>
        <dbReference type="ARBA" id="ARBA00023049"/>
    </source>
</evidence>
<feature type="transmembrane region" description="Helical" evidence="11">
    <location>
        <begin position="179"/>
        <end position="201"/>
    </location>
</feature>
<dbReference type="Proteomes" id="UP001596099">
    <property type="component" value="Unassembled WGS sequence"/>
</dbReference>
<dbReference type="PANTHER" id="PTHR43221">
    <property type="entry name" value="PROTEASE HTPX"/>
    <property type="match status" value="1"/>
</dbReference>
<keyword evidence="4" id="KW-0479">Metal-binding</keyword>
<keyword evidence="6 10" id="KW-0862">Zinc</keyword>
<evidence type="ECO:0000256" key="11">
    <source>
        <dbReference type="SAM" id="Phobius"/>
    </source>
</evidence>
<comment type="similarity">
    <text evidence="10">Belongs to the peptidase M48 family.</text>
</comment>
<evidence type="ECO:0000313" key="14">
    <source>
        <dbReference type="Proteomes" id="UP001596099"/>
    </source>
</evidence>
<feature type="domain" description="Peptidase M48" evidence="12">
    <location>
        <begin position="131"/>
        <end position="287"/>
    </location>
</feature>
<keyword evidence="1" id="KW-1003">Cell membrane</keyword>